<keyword evidence="9" id="KW-1185">Reference proteome</keyword>
<comment type="subcellular location">
    <subcellularLocation>
        <location evidence="1">Cell membrane</location>
        <topology evidence="1">Multi-pass membrane protein</topology>
    </subcellularLocation>
</comment>
<evidence type="ECO:0000313" key="9">
    <source>
        <dbReference type="Proteomes" id="UP000216300"/>
    </source>
</evidence>
<dbReference type="EMBL" id="NMVJ01000009">
    <property type="protein sequence ID" value="OYN89547.1"/>
    <property type="molecule type" value="Genomic_DNA"/>
</dbReference>
<dbReference type="AlphaFoldDB" id="A0A255EDD4"/>
<proteinExistence type="inferred from homology"/>
<dbReference type="Pfam" id="PF02534">
    <property type="entry name" value="T4SS-DNA_transf"/>
    <property type="match status" value="1"/>
</dbReference>
<evidence type="ECO:0000256" key="4">
    <source>
        <dbReference type="ARBA" id="ARBA00022692"/>
    </source>
</evidence>
<dbReference type="InterPro" id="IPR003688">
    <property type="entry name" value="TraG/VirD4"/>
</dbReference>
<dbReference type="PANTHER" id="PTHR37937">
    <property type="entry name" value="CONJUGATIVE TRANSFER: DNA TRANSPORT"/>
    <property type="match status" value="1"/>
</dbReference>
<keyword evidence="6 7" id="KW-0472">Membrane</keyword>
<sequence length="529" mass="57473">MLQRMLDMLPFPLWWLLVPVGVVVVAAVVFGLFGTPRGGDSLDVQRGRSQRWARKKDLAPLLYDDPRADPRRLVLGRFADRWVLHTGLHRSVAVVAPAGRGKTPRFVIPTLLRYPGPAFVTSTKFDCGALTLDQREELGPVWLVDPAGQTGHAPARWSVLSHVNDYEEAVNIAWLLSRSSRRVGGSASSNDEFWASMSRMLLGPCLLAASLAGQSMASVIRWIQTHDAMSVEHILAEFDQPAALSAWAAFSKAEERTRANMLTSATSILEPWTHPAIARMAEVTGDGGPVIDLDRLLDENGTIYLICSAEQQQMFSPIFELLAGLVVALIGQRSLRNGGLPISPPLLMLLDEAANVCRVRDLDMWASSMAGQGMILVSVWQDEAQIVSAYGQSKAKEIMANHAATVYLPGISDTDTLATITKKVGTASFQHHSSSVSAGASRDRGSITRSSSEHDVAPASWLQDNLVDGQALLFVQGFKPAIVQAPGWWERDELRALIPAKVAAGFDNLYASAAPSRTRLSRVLTGKKG</sequence>
<keyword evidence="5 7" id="KW-1133">Transmembrane helix</keyword>
<evidence type="ECO:0008006" key="10">
    <source>
        <dbReference type="Google" id="ProtNLM"/>
    </source>
</evidence>
<dbReference type="Proteomes" id="UP000216300">
    <property type="component" value="Unassembled WGS sequence"/>
</dbReference>
<evidence type="ECO:0000256" key="3">
    <source>
        <dbReference type="ARBA" id="ARBA00022475"/>
    </source>
</evidence>
<accession>A0A255EDD4</accession>
<evidence type="ECO:0000256" key="2">
    <source>
        <dbReference type="ARBA" id="ARBA00008806"/>
    </source>
</evidence>
<dbReference type="InterPro" id="IPR051539">
    <property type="entry name" value="T4SS-coupling_protein"/>
</dbReference>
<dbReference type="CDD" id="cd01127">
    <property type="entry name" value="TrwB_TraG_TraD_VirD4"/>
    <property type="match status" value="1"/>
</dbReference>
<keyword evidence="3" id="KW-1003">Cell membrane</keyword>
<dbReference type="OrthoDB" id="226701at2"/>
<comment type="caution">
    <text evidence="8">The sequence shown here is derived from an EMBL/GenBank/DDBJ whole genome shotgun (WGS) entry which is preliminary data.</text>
</comment>
<dbReference type="SUPFAM" id="SSF52540">
    <property type="entry name" value="P-loop containing nucleoside triphosphate hydrolases"/>
    <property type="match status" value="1"/>
</dbReference>
<evidence type="ECO:0000256" key="6">
    <source>
        <dbReference type="ARBA" id="ARBA00023136"/>
    </source>
</evidence>
<dbReference type="Gene3D" id="3.40.50.300">
    <property type="entry name" value="P-loop containing nucleotide triphosphate hydrolases"/>
    <property type="match status" value="1"/>
</dbReference>
<dbReference type="PANTHER" id="PTHR37937:SF1">
    <property type="entry name" value="CONJUGATIVE TRANSFER: DNA TRANSPORT"/>
    <property type="match status" value="1"/>
</dbReference>
<name>A0A255EDD4_9ACTN</name>
<keyword evidence="4 7" id="KW-0812">Transmembrane</keyword>
<gene>
    <name evidence="8" type="ORF">CGZ91_11750</name>
</gene>
<dbReference type="GO" id="GO:0005886">
    <property type="term" value="C:plasma membrane"/>
    <property type="evidence" value="ECO:0007669"/>
    <property type="project" value="UniProtKB-SubCell"/>
</dbReference>
<organism evidence="8 9">
    <name type="scientific">Parenemella sanctibonifatiensis</name>
    <dbReference type="NCBI Taxonomy" id="2016505"/>
    <lineage>
        <taxon>Bacteria</taxon>
        <taxon>Bacillati</taxon>
        <taxon>Actinomycetota</taxon>
        <taxon>Actinomycetes</taxon>
        <taxon>Propionibacteriales</taxon>
        <taxon>Propionibacteriaceae</taxon>
        <taxon>Parenemella</taxon>
    </lineage>
</organism>
<evidence type="ECO:0000256" key="5">
    <source>
        <dbReference type="ARBA" id="ARBA00022989"/>
    </source>
</evidence>
<dbReference type="InterPro" id="IPR027417">
    <property type="entry name" value="P-loop_NTPase"/>
</dbReference>
<comment type="similarity">
    <text evidence="2">Belongs to the VirD4/TraG family.</text>
</comment>
<evidence type="ECO:0000313" key="8">
    <source>
        <dbReference type="EMBL" id="OYN89547.1"/>
    </source>
</evidence>
<dbReference type="RefSeq" id="WP_094455386.1">
    <property type="nucleotide sequence ID" value="NZ_NMVJ01000009.1"/>
</dbReference>
<feature type="transmembrane region" description="Helical" evidence="7">
    <location>
        <begin position="12"/>
        <end position="33"/>
    </location>
</feature>
<protein>
    <recommendedName>
        <fullName evidence="10">Type IV secretory system conjugative DNA transfer family protein</fullName>
    </recommendedName>
</protein>
<evidence type="ECO:0000256" key="1">
    <source>
        <dbReference type="ARBA" id="ARBA00004651"/>
    </source>
</evidence>
<reference evidence="8 9" key="1">
    <citation type="submission" date="2017-07" db="EMBL/GenBank/DDBJ databases">
        <title>Draft whole genome sequences of clinical Proprionibacteriaceae strains.</title>
        <authorList>
            <person name="Bernier A.-M."/>
            <person name="Bernard K."/>
            <person name="Domingo M.-C."/>
        </authorList>
    </citation>
    <scope>NUCLEOTIDE SEQUENCE [LARGE SCALE GENOMIC DNA]</scope>
    <source>
        <strain evidence="8 9">NML 150081</strain>
    </source>
</reference>
<evidence type="ECO:0000256" key="7">
    <source>
        <dbReference type="SAM" id="Phobius"/>
    </source>
</evidence>